<evidence type="ECO:0000313" key="3">
    <source>
        <dbReference type="EMBL" id="MCE2595631.1"/>
    </source>
</evidence>
<comment type="similarity">
    <text evidence="1">Belongs to the membrane fusion protein (MFP) (TC 8.A.1) family.</text>
</comment>
<dbReference type="Proteomes" id="UP001201273">
    <property type="component" value="Unassembled WGS sequence"/>
</dbReference>
<dbReference type="PANTHER" id="PTHR30469">
    <property type="entry name" value="MULTIDRUG RESISTANCE PROTEIN MDTA"/>
    <property type="match status" value="1"/>
</dbReference>
<accession>A0ABS8WDD0</accession>
<dbReference type="NCBIfam" id="TIGR01730">
    <property type="entry name" value="RND_mfp"/>
    <property type="match status" value="1"/>
</dbReference>
<keyword evidence="2" id="KW-0175">Coiled coil</keyword>
<organism evidence="3 4">
    <name type="scientific">Motilimonas cestriensis</name>
    <dbReference type="NCBI Taxonomy" id="2742685"/>
    <lineage>
        <taxon>Bacteria</taxon>
        <taxon>Pseudomonadati</taxon>
        <taxon>Pseudomonadota</taxon>
        <taxon>Gammaproteobacteria</taxon>
        <taxon>Alteromonadales</taxon>
        <taxon>Alteromonadales genera incertae sedis</taxon>
        <taxon>Motilimonas</taxon>
    </lineage>
</organism>
<reference evidence="3 4" key="1">
    <citation type="journal article" date="2022" name="Environ. Microbiol. Rep.">
        <title>Eco-phylogenetic analyses reveal divergent evolution of vitamin B12 metabolism in the marine bacterial family 'Psychromonadaceae'.</title>
        <authorList>
            <person name="Jin X."/>
            <person name="Yang Y."/>
            <person name="Cao H."/>
            <person name="Gao B."/>
            <person name="Zhao Z."/>
        </authorList>
    </citation>
    <scope>NUCLEOTIDE SEQUENCE [LARGE SCALE GENOMIC DNA]</scope>
    <source>
        <strain evidence="3 4">MKS20</strain>
    </source>
</reference>
<proteinExistence type="inferred from homology"/>
<dbReference type="RefSeq" id="WP_233053147.1">
    <property type="nucleotide sequence ID" value="NZ_JAIMJA010000012.1"/>
</dbReference>
<evidence type="ECO:0000313" key="4">
    <source>
        <dbReference type="Proteomes" id="UP001201273"/>
    </source>
</evidence>
<dbReference type="InterPro" id="IPR006143">
    <property type="entry name" value="RND_pump_MFP"/>
</dbReference>
<feature type="coiled-coil region" evidence="2">
    <location>
        <begin position="103"/>
        <end position="180"/>
    </location>
</feature>
<evidence type="ECO:0000256" key="2">
    <source>
        <dbReference type="SAM" id="Coils"/>
    </source>
</evidence>
<gene>
    <name evidence="3" type="ORF">K6Y31_12455</name>
</gene>
<comment type="caution">
    <text evidence="3">The sequence shown here is derived from an EMBL/GenBank/DDBJ whole genome shotgun (WGS) entry which is preliminary data.</text>
</comment>
<protein>
    <submittedName>
        <fullName evidence="3">Efflux RND transporter periplasmic adaptor subunit</fullName>
    </submittedName>
</protein>
<evidence type="ECO:0000256" key="1">
    <source>
        <dbReference type="ARBA" id="ARBA00009477"/>
    </source>
</evidence>
<keyword evidence="4" id="KW-1185">Reference proteome</keyword>
<dbReference type="Gene3D" id="2.40.30.170">
    <property type="match status" value="1"/>
</dbReference>
<dbReference type="SUPFAM" id="SSF111369">
    <property type="entry name" value="HlyD-like secretion proteins"/>
    <property type="match status" value="1"/>
</dbReference>
<dbReference type="Gene3D" id="2.40.50.100">
    <property type="match status" value="1"/>
</dbReference>
<sequence length="391" mass="43300">MKKSKLMPLIGSVLLLCAAISGVVLLEPLPAEPSASVESDLPVSVIQVTPTPHQPKLSLTGHTSARWQTQLKTQTSAQVIRLDAALEPGTLVKKGQILAELDTLQLESERANALSEIKQAELLLQQQQHEQTVALKMLAGKRSSEFARKIPQIAAAKAQLTQAKQLLNTIEKKIRDSQIRAPFDAIILHRFISPKQFVEMGEPLFELAASDSLDVVLPVAEQHWQLIHASLEQPKIEVFDRQNQQWPAKVRFIAPQVDQTTKQRQVVLAINKPFQQSSRLLPNQPVTIEVTLPAFPLATKLPISALTPDGLIWQINKNNTLQQTDVRILETTPDHVWVTFPSNDQQQNAKTIAVYPLTSMLEGVKVKPIPFADPTTTAAKVHFLTTLGAQR</sequence>
<dbReference type="EMBL" id="JAIMJA010000012">
    <property type="protein sequence ID" value="MCE2595631.1"/>
    <property type="molecule type" value="Genomic_DNA"/>
</dbReference>
<dbReference type="Gene3D" id="1.10.287.470">
    <property type="entry name" value="Helix hairpin bin"/>
    <property type="match status" value="1"/>
</dbReference>
<name>A0ABS8WDD0_9GAMM</name>